<name>B0D339_LACBS</name>
<evidence type="ECO:0000313" key="2">
    <source>
        <dbReference type="EMBL" id="EDR11211.1"/>
    </source>
</evidence>
<keyword evidence="3" id="KW-1185">Reference proteome</keyword>
<protein>
    <submittedName>
        <fullName evidence="2">Predicted protein</fullName>
    </submittedName>
</protein>
<organism evidence="3">
    <name type="scientific">Laccaria bicolor (strain S238N-H82 / ATCC MYA-4686)</name>
    <name type="common">Bicoloured deceiver</name>
    <name type="synonym">Laccaria laccata var. bicolor</name>
    <dbReference type="NCBI Taxonomy" id="486041"/>
    <lineage>
        <taxon>Eukaryota</taxon>
        <taxon>Fungi</taxon>
        <taxon>Dikarya</taxon>
        <taxon>Basidiomycota</taxon>
        <taxon>Agaricomycotina</taxon>
        <taxon>Agaricomycetes</taxon>
        <taxon>Agaricomycetidae</taxon>
        <taxon>Agaricales</taxon>
        <taxon>Agaricineae</taxon>
        <taxon>Hydnangiaceae</taxon>
        <taxon>Laccaria</taxon>
    </lineage>
</organism>
<evidence type="ECO:0000313" key="3">
    <source>
        <dbReference type="Proteomes" id="UP000001194"/>
    </source>
</evidence>
<accession>B0D339</accession>
<sequence length="69" mass="7641">MNPNLNNTNLYVGPRKPSKVQGGHRAARGWLGLPCLRQLQYVITPVWHAIRPTECCAFSLGWGRILGGV</sequence>
<dbReference type="RefSeq" id="XP_001878512.1">
    <property type="nucleotide sequence ID" value="XM_001878477.1"/>
</dbReference>
<feature type="compositionally biased region" description="Polar residues" evidence="1">
    <location>
        <begin position="1"/>
        <end position="10"/>
    </location>
</feature>
<proteinExistence type="predicted"/>
<dbReference type="GeneID" id="6073855"/>
<dbReference type="AlphaFoldDB" id="B0D339"/>
<feature type="region of interest" description="Disordered" evidence="1">
    <location>
        <begin position="1"/>
        <end position="20"/>
    </location>
</feature>
<dbReference type="InParanoid" id="B0D339"/>
<dbReference type="KEGG" id="lbc:LACBIDRAFT_315760"/>
<gene>
    <name evidence="2" type="ORF">LACBIDRAFT_315760</name>
</gene>
<dbReference type="HOGENOM" id="CLU_2776346_0_0_1"/>
<dbReference type="Proteomes" id="UP000001194">
    <property type="component" value="Unassembled WGS sequence"/>
</dbReference>
<dbReference type="EMBL" id="DS547096">
    <property type="protein sequence ID" value="EDR11211.1"/>
    <property type="molecule type" value="Genomic_DNA"/>
</dbReference>
<reference evidence="2 3" key="1">
    <citation type="journal article" date="2008" name="Nature">
        <title>The genome of Laccaria bicolor provides insights into mycorrhizal symbiosis.</title>
        <authorList>
            <person name="Martin F."/>
            <person name="Aerts A."/>
            <person name="Ahren D."/>
            <person name="Brun A."/>
            <person name="Danchin E.G.J."/>
            <person name="Duchaussoy F."/>
            <person name="Gibon J."/>
            <person name="Kohler A."/>
            <person name="Lindquist E."/>
            <person name="Pereda V."/>
            <person name="Salamov A."/>
            <person name="Shapiro H.J."/>
            <person name="Wuyts J."/>
            <person name="Blaudez D."/>
            <person name="Buee M."/>
            <person name="Brokstein P."/>
            <person name="Canbaeck B."/>
            <person name="Cohen D."/>
            <person name="Courty P.E."/>
            <person name="Coutinho P.M."/>
            <person name="Delaruelle C."/>
            <person name="Detter J.C."/>
            <person name="Deveau A."/>
            <person name="DiFazio S."/>
            <person name="Duplessis S."/>
            <person name="Fraissinet-Tachet L."/>
            <person name="Lucic E."/>
            <person name="Frey-Klett P."/>
            <person name="Fourrey C."/>
            <person name="Feussner I."/>
            <person name="Gay G."/>
            <person name="Grimwood J."/>
            <person name="Hoegger P.J."/>
            <person name="Jain P."/>
            <person name="Kilaru S."/>
            <person name="Labbe J."/>
            <person name="Lin Y.C."/>
            <person name="Legue V."/>
            <person name="Le Tacon F."/>
            <person name="Marmeisse R."/>
            <person name="Melayah D."/>
            <person name="Montanini B."/>
            <person name="Muratet M."/>
            <person name="Nehls U."/>
            <person name="Niculita-Hirzel H."/>
            <person name="Oudot-Le Secq M.P."/>
            <person name="Peter M."/>
            <person name="Quesneville H."/>
            <person name="Rajashekar B."/>
            <person name="Reich M."/>
            <person name="Rouhier N."/>
            <person name="Schmutz J."/>
            <person name="Yin T."/>
            <person name="Chalot M."/>
            <person name="Henrissat B."/>
            <person name="Kuees U."/>
            <person name="Lucas S."/>
            <person name="Van de Peer Y."/>
            <person name="Podila G.K."/>
            <person name="Polle A."/>
            <person name="Pukkila P.J."/>
            <person name="Richardson P.M."/>
            <person name="Rouze P."/>
            <person name="Sanders I.R."/>
            <person name="Stajich J.E."/>
            <person name="Tunlid A."/>
            <person name="Tuskan G."/>
            <person name="Grigoriev I.V."/>
        </authorList>
    </citation>
    <scope>NUCLEOTIDE SEQUENCE [LARGE SCALE GENOMIC DNA]</scope>
    <source>
        <strain evidence="3">S238N-H82 / ATCC MYA-4686</strain>
    </source>
</reference>
<evidence type="ECO:0000256" key="1">
    <source>
        <dbReference type="SAM" id="MobiDB-lite"/>
    </source>
</evidence>